<reference evidence="2" key="1">
    <citation type="submission" date="2025-08" db="UniProtKB">
        <authorList>
            <consortium name="Ensembl"/>
        </authorList>
    </citation>
    <scope>IDENTIFICATION</scope>
</reference>
<evidence type="ECO:0000313" key="3">
    <source>
        <dbReference type="Proteomes" id="UP000694383"/>
    </source>
</evidence>
<organism evidence="2 3">
    <name type="scientific">Oryzias sinensis</name>
    <name type="common">Chinese medaka</name>
    <dbReference type="NCBI Taxonomy" id="183150"/>
    <lineage>
        <taxon>Eukaryota</taxon>
        <taxon>Metazoa</taxon>
        <taxon>Chordata</taxon>
        <taxon>Craniata</taxon>
        <taxon>Vertebrata</taxon>
        <taxon>Euteleostomi</taxon>
        <taxon>Actinopterygii</taxon>
        <taxon>Neopterygii</taxon>
        <taxon>Teleostei</taxon>
        <taxon>Neoteleostei</taxon>
        <taxon>Acanthomorphata</taxon>
        <taxon>Ovalentaria</taxon>
        <taxon>Atherinomorphae</taxon>
        <taxon>Beloniformes</taxon>
        <taxon>Adrianichthyidae</taxon>
        <taxon>Oryziinae</taxon>
        <taxon>Oryzias</taxon>
    </lineage>
</organism>
<keyword evidence="1" id="KW-0472">Membrane</keyword>
<evidence type="ECO:0000256" key="1">
    <source>
        <dbReference type="SAM" id="Phobius"/>
    </source>
</evidence>
<feature type="transmembrane region" description="Helical" evidence="1">
    <location>
        <begin position="21"/>
        <end position="44"/>
    </location>
</feature>
<dbReference type="AlphaFoldDB" id="A0A8C7ZZM9"/>
<dbReference type="GeneTree" id="ENSGT00980000202414"/>
<evidence type="ECO:0000313" key="2">
    <source>
        <dbReference type="Ensembl" id="ENSOSIP00000049738.1"/>
    </source>
</evidence>
<dbReference type="Ensembl" id="ENSOSIT00000052248.1">
    <property type="protein sequence ID" value="ENSOSIP00000049738.1"/>
    <property type="gene ID" value="ENSOSIG00000023262.1"/>
</dbReference>
<proteinExistence type="predicted"/>
<sequence length="48" mass="5153">MTDVCSGDPAGRKKKRSTCRCLMSLLMAAVITGEASLPSFMLAFSVDR</sequence>
<dbReference type="Proteomes" id="UP000694383">
    <property type="component" value="Unplaced"/>
</dbReference>
<keyword evidence="3" id="KW-1185">Reference proteome</keyword>
<keyword evidence="1" id="KW-0812">Transmembrane</keyword>
<keyword evidence="1" id="KW-1133">Transmembrane helix</keyword>
<name>A0A8C7ZZM9_9TELE</name>
<protein>
    <submittedName>
        <fullName evidence="2">Uncharacterized protein</fullName>
    </submittedName>
</protein>
<reference evidence="2" key="2">
    <citation type="submission" date="2025-09" db="UniProtKB">
        <authorList>
            <consortium name="Ensembl"/>
        </authorList>
    </citation>
    <scope>IDENTIFICATION</scope>
</reference>
<accession>A0A8C7ZZM9</accession>